<gene>
    <name evidence="1" type="ORF">L195_g059937</name>
</gene>
<dbReference type="Proteomes" id="UP000236291">
    <property type="component" value="Unassembled WGS sequence"/>
</dbReference>
<name>A0A2K3K0W9_TRIPR</name>
<evidence type="ECO:0000313" key="1">
    <source>
        <dbReference type="EMBL" id="PNX59941.1"/>
    </source>
</evidence>
<dbReference type="AlphaFoldDB" id="A0A2K3K0W9"/>
<protein>
    <submittedName>
        <fullName evidence="1">Uncharacterized protein</fullName>
    </submittedName>
</protein>
<reference evidence="1 2" key="1">
    <citation type="journal article" date="2014" name="Am. J. Bot.">
        <title>Genome assembly and annotation for red clover (Trifolium pratense; Fabaceae).</title>
        <authorList>
            <person name="Istvanek J."/>
            <person name="Jaros M."/>
            <person name="Krenek A."/>
            <person name="Repkova J."/>
        </authorList>
    </citation>
    <scope>NUCLEOTIDE SEQUENCE [LARGE SCALE GENOMIC DNA]</scope>
    <source>
        <strain evidence="2">cv. Tatra</strain>
        <tissue evidence="1">Young leaves</tissue>
    </source>
</reference>
<accession>A0A2K3K0W9</accession>
<feature type="non-terminal residue" evidence="1">
    <location>
        <position position="1"/>
    </location>
</feature>
<comment type="caution">
    <text evidence="1">The sequence shown here is derived from an EMBL/GenBank/DDBJ whole genome shotgun (WGS) entry which is preliminary data.</text>
</comment>
<sequence>CRPSSQLKRSLLRTLCVQSSGDLTHLHLSSIKFCVFPPSISRPFLQFLRSVHQNPNLKSITVMKVAIGNERWWGGGIHGPWFV</sequence>
<proteinExistence type="predicted"/>
<evidence type="ECO:0000313" key="2">
    <source>
        <dbReference type="Proteomes" id="UP000236291"/>
    </source>
</evidence>
<reference evidence="1 2" key="2">
    <citation type="journal article" date="2017" name="Front. Plant Sci.">
        <title>Gene Classification and Mining of Molecular Markers Useful in Red Clover (Trifolium pratense) Breeding.</title>
        <authorList>
            <person name="Istvanek J."/>
            <person name="Dluhosova J."/>
            <person name="Dluhos P."/>
            <person name="Patkova L."/>
            <person name="Nedelnik J."/>
            <person name="Repkova J."/>
        </authorList>
    </citation>
    <scope>NUCLEOTIDE SEQUENCE [LARGE SCALE GENOMIC DNA]</scope>
    <source>
        <strain evidence="2">cv. Tatra</strain>
        <tissue evidence="1">Young leaves</tissue>
    </source>
</reference>
<dbReference type="EMBL" id="ASHM01134288">
    <property type="protein sequence ID" value="PNX59941.1"/>
    <property type="molecule type" value="Genomic_DNA"/>
</dbReference>
<organism evidence="1 2">
    <name type="scientific">Trifolium pratense</name>
    <name type="common">Red clover</name>
    <dbReference type="NCBI Taxonomy" id="57577"/>
    <lineage>
        <taxon>Eukaryota</taxon>
        <taxon>Viridiplantae</taxon>
        <taxon>Streptophyta</taxon>
        <taxon>Embryophyta</taxon>
        <taxon>Tracheophyta</taxon>
        <taxon>Spermatophyta</taxon>
        <taxon>Magnoliopsida</taxon>
        <taxon>eudicotyledons</taxon>
        <taxon>Gunneridae</taxon>
        <taxon>Pentapetalae</taxon>
        <taxon>rosids</taxon>
        <taxon>fabids</taxon>
        <taxon>Fabales</taxon>
        <taxon>Fabaceae</taxon>
        <taxon>Papilionoideae</taxon>
        <taxon>50 kb inversion clade</taxon>
        <taxon>NPAAA clade</taxon>
        <taxon>Hologalegina</taxon>
        <taxon>IRL clade</taxon>
        <taxon>Trifolieae</taxon>
        <taxon>Trifolium</taxon>
    </lineage>
</organism>